<feature type="transmembrane region" description="Helical" evidence="1">
    <location>
        <begin position="175"/>
        <end position="194"/>
    </location>
</feature>
<feature type="transmembrane region" description="Helical" evidence="1">
    <location>
        <begin position="151"/>
        <end position="169"/>
    </location>
</feature>
<dbReference type="Pfam" id="PF01757">
    <property type="entry name" value="Acyl_transf_3"/>
    <property type="match status" value="1"/>
</dbReference>
<gene>
    <name evidence="3" type="ORF">Q4481_00645</name>
</gene>
<keyword evidence="1" id="KW-1133">Transmembrane helix</keyword>
<feature type="transmembrane region" description="Helical" evidence="1">
    <location>
        <begin position="296"/>
        <end position="317"/>
    </location>
</feature>
<feature type="transmembrane region" description="Helical" evidence="1">
    <location>
        <begin position="45"/>
        <end position="61"/>
    </location>
</feature>
<feature type="transmembrane region" description="Helical" evidence="1">
    <location>
        <begin position="12"/>
        <end position="30"/>
    </location>
</feature>
<keyword evidence="3" id="KW-0067">ATP-binding</keyword>
<evidence type="ECO:0000313" key="3">
    <source>
        <dbReference type="EMBL" id="MDO6962440.1"/>
    </source>
</evidence>
<dbReference type="InterPro" id="IPR002656">
    <property type="entry name" value="Acyl_transf_3_dom"/>
</dbReference>
<sequence length="347" mass="38300">MAERTRIASLDGLRGLAASAVVFAHIRFFYPVEAYWLNVDVGDEAVALFFSLSGFLMAALYSQRPFNAADFMVHRLARIYPVYFVSLLVVFALTAIYGTDYIYPIIGLKEMVRHVIMLGSSGVYWSIPPEIQFYLYFLLIWLWIERPERYSWVPIVTVIALVVSVFFGFPGPGILLPSKLHFFLFGVIAGRLHVRNLLPADGLFAGLAAIGLLLFFFLGRAFFPTGIPFWGSYSLAPSLTAAVIVYLCAGGSRLPDRLLGVGPLAYIGKISFSLYLLHLPVLFLGMTWFATMLGALPALVLSLVLAYCVAALSYAAIEAPSRTYLIGLWKGRIGRRGDEHASGTRAG</sequence>
<proteinExistence type="predicted"/>
<protein>
    <submittedName>
        <fullName evidence="3">Acyltransferase</fullName>
        <ecNumber evidence="3">2.3.-.-</ecNumber>
    </submittedName>
</protein>
<evidence type="ECO:0000256" key="1">
    <source>
        <dbReference type="SAM" id="Phobius"/>
    </source>
</evidence>
<keyword evidence="4" id="KW-1185">Reference proteome</keyword>
<feature type="transmembrane region" description="Helical" evidence="1">
    <location>
        <begin position="229"/>
        <end position="249"/>
    </location>
</feature>
<keyword evidence="3" id="KW-0808">Transferase</keyword>
<dbReference type="EMBL" id="JAUOZU010000001">
    <property type="protein sequence ID" value="MDO6962440.1"/>
    <property type="molecule type" value="Genomic_DNA"/>
</dbReference>
<feature type="transmembrane region" description="Helical" evidence="1">
    <location>
        <begin position="123"/>
        <end position="144"/>
    </location>
</feature>
<dbReference type="InterPro" id="IPR050879">
    <property type="entry name" value="Acyltransferase_3"/>
</dbReference>
<feature type="transmembrane region" description="Helical" evidence="1">
    <location>
        <begin position="82"/>
        <end position="103"/>
    </location>
</feature>
<dbReference type="PANTHER" id="PTHR23028:SF131">
    <property type="entry name" value="BLR2367 PROTEIN"/>
    <property type="match status" value="1"/>
</dbReference>
<accession>A0ABT8YGP3</accession>
<organism evidence="3 4">
    <name type="scientific">Rhizobium alvei</name>
    <dbReference type="NCBI Taxonomy" id="1132659"/>
    <lineage>
        <taxon>Bacteria</taxon>
        <taxon>Pseudomonadati</taxon>
        <taxon>Pseudomonadota</taxon>
        <taxon>Alphaproteobacteria</taxon>
        <taxon>Hyphomicrobiales</taxon>
        <taxon>Rhizobiaceae</taxon>
        <taxon>Rhizobium/Agrobacterium group</taxon>
        <taxon>Rhizobium</taxon>
    </lineage>
</organism>
<dbReference type="EC" id="2.3.-.-" evidence="3"/>
<evidence type="ECO:0000313" key="4">
    <source>
        <dbReference type="Proteomes" id="UP001174932"/>
    </source>
</evidence>
<dbReference type="PANTHER" id="PTHR23028">
    <property type="entry name" value="ACETYLTRANSFERASE"/>
    <property type="match status" value="1"/>
</dbReference>
<keyword evidence="3" id="KW-0547">Nucleotide-binding</keyword>
<reference evidence="3" key="1">
    <citation type="journal article" date="2015" name="Int. J. Syst. Evol. Microbiol.">
        <title>Rhizobium alvei sp. nov., isolated from a freshwater river.</title>
        <authorList>
            <person name="Sheu S.Y."/>
            <person name="Huang H.W."/>
            <person name="Young C.C."/>
            <person name="Chen W.M."/>
        </authorList>
    </citation>
    <scope>NUCLEOTIDE SEQUENCE</scope>
    <source>
        <strain evidence="3">TNR-22</strain>
    </source>
</reference>
<feature type="domain" description="Acyltransferase 3" evidence="2">
    <location>
        <begin position="8"/>
        <end position="312"/>
    </location>
</feature>
<comment type="caution">
    <text evidence="3">The sequence shown here is derived from an EMBL/GenBank/DDBJ whole genome shotgun (WGS) entry which is preliminary data.</text>
</comment>
<evidence type="ECO:0000259" key="2">
    <source>
        <dbReference type="Pfam" id="PF01757"/>
    </source>
</evidence>
<dbReference type="GO" id="GO:0016746">
    <property type="term" value="F:acyltransferase activity"/>
    <property type="evidence" value="ECO:0007669"/>
    <property type="project" value="UniProtKB-KW"/>
</dbReference>
<dbReference type="RefSeq" id="WP_304374257.1">
    <property type="nucleotide sequence ID" value="NZ_JAUOZU010000001.1"/>
</dbReference>
<keyword evidence="1" id="KW-0812">Transmembrane</keyword>
<keyword evidence="1" id="KW-0472">Membrane</keyword>
<reference evidence="3" key="2">
    <citation type="submission" date="2023-07" db="EMBL/GenBank/DDBJ databases">
        <authorList>
            <person name="Shen H."/>
        </authorList>
    </citation>
    <scope>NUCLEOTIDE SEQUENCE</scope>
    <source>
        <strain evidence="3">TNR-22</strain>
    </source>
</reference>
<dbReference type="Proteomes" id="UP001174932">
    <property type="component" value="Unassembled WGS sequence"/>
</dbReference>
<keyword evidence="3" id="KW-0012">Acyltransferase</keyword>
<dbReference type="GO" id="GO:0005524">
    <property type="term" value="F:ATP binding"/>
    <property type="evidence" value="ECO:0007669"/>
    <property type="project" value="UniProtKB-KW"/>
</dbReference>
<feature type="transmembrane region" description="Helical" evidence="1">
    <location>
        <begin position="203"/>
        <end position="223"/>
    </location>
</feature>
<name>A0ABT8YGP3_9HYPH</name>